<gene>
    <name evidence="1" type="ORF">ATANTOWER_008370</name>
</gene>
<proteinExistence type="predicted"/>
<evidence type="ECO:0000313" key="1">
    <source>
        <dbReference type="EMBL" id="MED6242689.1"/>
    </source>
</evidence>
<keyword evidence="2" id="KW-1185">Reference proteome</keyword>
<dbReference type="EMBL" id="JAHUTI010031499">
    <property type="protein sequence ID" value="MED6242689.1"/>
    <property type="molecule type" value="Genomic_DNA"/>
</dbReference>
<comment type="caution">
    <text evidence="1">The sequence shown here is derived from an EMBL/GenBank/DDBJ whole genome shotgun (WGS) entry which is preliminary data.</text>
</comment>
<sequence>MTPRSDTDGCCFLLPGCRERISTVFYFQLIVNHTLKIDLFMASLTCICCAEVEPTTTGSWSKAEDISEEQILKVSCMLNLTSRCASWGQQNCNMSGCKELKQAENHVPLHELNRLVMVATLSSSCRQSISDVA</sequence>
<dbReference type="Proteomes" id="UP001345963">
    <property type="component" value="Unassembled WGS sequence"/>
</dbReference>
<name>A0ABU7AXD6_9TELE</name>
<protein>
    <submittedName>
        <fullName evidence="1">Uncharacterized protein</fullName>
    </submittedName>
</protein>
<reference evidence="1 2" key="1">
    <citation type="submission" date="2021-07" db="EMBL/GenBank/DDBJ databases">
        <authorList>
            <person name="Palmer J.M."/>
        </authorList>
    </citation>
    <scope>NUCLEOTIDE SEQUENCE [LARGE SCALE GENOMIC DNA]</scope>
    <source>
        <strain evidence="1 2">AT_MEX2019</strain>
        <tissue evidence="1">Muscle</tissue>
    </source>
</reference>
<evidence type="ECO:0000313" key="2">
    <source>
        <dbReference type="Proteomes" id="UP001345963"/>
    </source>
</evidence>
<accession>A0ABU7AXD6</accession>
<organism evidence="1 2">
    <name type="scientific">Ataeniobius toweri</name>
    <dbReference type="NCBI Taxonomy" id="208326"/>
    <lineage>
        <taxon>Eukaryota</taxon>
        <taxon>Metazoa</taxon>
        <taxon>Chordata</taxon>
        <taxon>Craniata</taxon>
        <taxon>Vertebrata</taxon>
        <taxon>Euteleostomi</taxon>
        <taxon>Actinopterygii</taxon>
        <taxon>Neopterygii</taxon>
        <taxon>Teleostei</taxon>
        <taxon>Neoteleostei</taxon>
        <taxon>Acanthomorphata</taxon>
        <taxon>Ovalentaria</taxon>
        <taxon>Atherinomorphae</taxon>
        <taxon>Cyprinodontiformes</taxon>
        <taxon>Goodeidae</taxon>
        <taxon>Ataeniobius</taxon>
    </lineage>
</organism>